<reference evidence="6 7" key="1">
    <citation type="journal article" date="2019" name="Int. J. Syst. Evol. Microbiol.">
        <title>The Global Catalogue of Microorganisms (GCM) 10K type strain sequencing project: providing services to taxonomists for standard genome sequencing and annotation.</title>
        <authorList>
            <consortium name="The Broad Institute Genomics Platform"/>
            <consortium name="The Broad Institute Genome Sequencing Center for Infectious Disease"/>
            <person name="Wu L."/>
            <person name="Ma J."/>
        </authorList>
    </citation>
    <scope>NUCLEOTIDE SEQUENCE [LARGE SCALE GENOMIC DNA]</scope>
    <source>
        <strain evidence="6 7">JCM 3380</strain>
    </source>
</reference>
<proteinExistence type="inferred from homology"/>
<feature type="chain" id="PRO_5046412536" evidence="5">
    <location>
        <begin position="47"/>
        <end position="442"/>
    </location>
</feature>
<evidence type="ECO:0000256" key="5">
    <source>
        <dbReference type="SAM" id="SignalP"/>
    </source>
</evidence>
<dbReference type="Pfam" id="PF01547">
    <property type="entry name" value="SBP_bac_1"/>
    <property type="match status" value="1"/>
</dbReference>
<protein>
    <submittedName>
        <fullName evidence="6">Uncharacterized protein</fullName>
    </submittedName>
</protein>
<keyword evidence="3" id="KW-0813">Transport</keyword>
<keyword evidence="7" id="KW-1185">Reference proteome</keyword>
<evidence type="ECO:0000256" key="1">
    <source>
        <dbReference type="ARBA" id="ARBA00004196"/>
    </source>
</evidence>
<dbReference type="Proteomes" id="UP001500416">
    <property type="component" value="Unassembled WGS sequence"/>
</dbReference>
<feature type="signal peptide" evidence="5">
    <location>
        <begin position="1"/>
        <end position="46"/>
    </location>
</feature>
<dbReference type="EMBL" id="BAAABU010000006">
    <property type="protein sequence ID" value="GAA0232360.1"/>
    <property type="molecule type" value="Genomic_DNA"/>
</dbReference>
<keyword evidence="4 5" id="KW-0732">Signal</keyword>
<dbReference type="SUPFAM" id="SSF53850">
    <property type="entry name" value="Periplasmic binding protein-like II"/>
    <property type="match status" value="1"/>
</dbReference>
<comment type="similarity">
    <text evidence="2">Belongs to the bacterial solute-binding protein 1 family.</text>
</comment>
<comment type="subcellular location">
    <subcellularLocation>
        <location evidence="1">Cell envelope</location>
    </subcellularLocation>
</comment>
<evidence type="ECO:0000256" key="2">
    <source>
        <dbReference type="ARBA" id="ARBA00008520"/>
    </source>
</evidence>
<accession>A0ABN0TX28</accession>
<evidence type="ECO:0000256" key="4">
    <source>
        <dbReference type="ARBA" id="ARBA00022729"/>
    </source>
</evidence>
<dbReference type="Gene3D" id="3.40.190.10">
    <property type="entry name" value="Periplasmic binding protein-like II"/>
    <property type="match status" value="1"/>
</dbReference>
<gene>
    <name evidence="6" type="ORF">GCM10010492_33850</name>
</gene>
<evidence type="ECO:0000256" key="3">
    <source>
        <dbReference type="ARBA" id="ARBA00022448"/>
    </source>
</evidence>
<dbReference type="InterPro" id="IPR006059">
    <property type="entry name" value="SBP"/>
</dbReference>
<name>A0ABN0TX28_9PSEU</name>
<comment type="caution">
    <text evidence="6">The sequence shown here is derived from an EMBL/GenBank/DDBJ whole genome shotgun (WGS) entry which is preliminary data.</text>
</comment>
<dbReference type="PANTHER" id="PTHR43649">
    <property type="entry name" value="ARABINOSE-BINDING PROTEIN-RELATED"/>
    <property type="match status" value="1"/>
</dbReference>
<organism evidence="6 7">
    <name type="scientific">Saccharothrix mutabilis subsp. mutabilis</name>
    <dbReference type="NCBI Taxonomy" id="66855"/>
    <lineage>
        <taxon>Bacteria</taxon>
        <taxon>Bacillati</taxon>
        <taxon>Actinomycetota</taxon>
        <taxon>Actinomycetes</taxon>
        <taxon>Pseudonocardiales</taxon>
        <taxon>Pseudonocardiaceae</taxon>
        <taxon>Saccharothrix</taxon>
    </lineage>
</organism>
<sequence>MLTSRSGVQCTTQPLRECPVTAAPLRAAAALTAAALALTACSGGNAASDDGKSFTYWSMWKENEPQAQVLAQAVADFEKETGIDVTVQWQGRDVLKKVVPALRGGDVPDLVDQEEAGVRANLVASDQFRDLSAVYAAEVPGSGKKVSDVVADKYTGTLKKDGKFFLVPYEIIGNGLWFDGSKLPGTAPKSWDELAALFAKAKGEGRAPIALDADIPYYNAYWTVGVLQGALGAGKVDELAKDKTGKAWDTPEVRAALGKVKALVDDKHFIDGYDGSKWPAVQEKWAQRQADFLLMGSWAPSETGPKAAQGFQFTFTPLPGAKTTVPVSNLGFAIPKPAKKAAAAEKFIAYFLKDAHLSKIATTAKNLTPNPALPVPDDLKGLGAALETLPVSRPIDGIDEIPGYAEEAFYPVNDQLIKGKTDVDGFLSQLAEKQANYWKKNG</sequence>
<evidence type="ECO:0000313" key="7">
    <source>
        <dbReference type="Proteomes" id="UP001500416"/>
    </source>
</evidence>
<dbReference type="InterPro" id="IPR050490">
    <property type="entry name" value="Bact_solute-bd_prot1"/>
</dbReference>
<evidence type="ECO:0000313" key="6">
    <source>
        <dbReference type="EMBL" id="GAA0232360.1"/>
    </source>
</evidence>
<dbReference type="PANTHER" id="PTHR43649:SF31">
    <property type="entry name" value="SN-GLYCEROL-3-PHOSPHATE-BINDING PERIPLASMIC PROTEIN UGPB"/>
    <property type="match status" value="1"/>
</dbReference>